<dbReference type="InterPro" id="IPR038555">
    <property type="entry name" value="Zincin_1_sf"/>
</dbReference>
<dbReference type="AlphaFoldDB" id="A0A9D1HYU9"/>
<dbReference type="Pfam" id="PF06262">
    <property type="entry name" value="Zincin_1"/>
    <property type="match status" value="1"/>
</dbReference>
<reference evidence="1" key="1">
    <citation type="submission" date="2020-10" db="EMBL/GenBank/DDBJ databases">
        <authorList>
            <person name="Gilroy R."/>
        </authorList>
    </citation>
    <scope>NUCLEOTIDE SEQUENCE</scope>
    <source>
        <strain evidence="1">ChiHcec3-6078</strain>
    </source>
</reference>
<sequence length="123" mass="14457">MITIERVHEILDRIACELPEEFYRELNGGILLLPEAVESPDSEDGDLFIMGEYVEDPSMGRMIYIYYGSFVEVLGNIGEKELEEELRETLYHEFTHHMESLAGERGLEIEDERKLADYRRRKK</sequence>
<proteinExistence type="predicted"/>
<evidence type="ECO:0000313" key="1">
    <source>
        <dbReference type="EMBL" id="HIU24884.1"/>
    </source>
</evidence>
<protein>
    <submittedName>
        <fullName evidence="1">Metallopeptidase family protein</fullName>
    </submittedName>
</protein>
<accession>A0A9D1HYU9</accession>
<dbReference type="Proteomes" id="UP000824090">
    <property type="component" value="Unassembled WGS sequence"/>
</dbReference>
<dbReference type="EMBL" id="DVMP01000003">
    <property type="protein sequence ID" value="HIU24884.1"/>
    <property type="molecule type" value="Genomic_DNA"/>
</dbReference>
<name>A0A9D1HYU9_9FIRM</name>
<dbReference type="SUPFAM" id="SSF55486">
    <property type="entry name" value="Metalloproteases ('zincins'), catalytic domain"/>
    <property type="match status" value="1"/>
</dbReference>
<dbReference type="InterPro" id="IPR010428">
    <property type="entry name" value="Zincin_1"/>
</dbReference>
<reference evidence="1" key="2">
    <citation type="journal article" date="2021" name="PeerJ">
        <title>Extensive microbial diversity within the chicken gut microbiome revealed by metagenomics and culture.</title>
        <authorList>
            <person name="Gilroy R."/>
            <person name="Ravi A."/>
            <person name="Getino M."/>
            <person name="Pursley I."/>
            <person name="Horton D.L."/>
            <person name="Alikhan N.F."/>
            <person name="Baker D."/>
            <person name="Gharbi K."/>
            <person name="Hall N."/>
            <person name="Watson M."/>
            <person name="Adriaenssens E.M."/>
            <person name="Foster-Nyarko E."/>
            <person name="Jarju S."/>
            <person name="Secka A."/>
            <person name="Antonio M."/>
            <person name="Oren A."/>
            <person name="Chaudhuri R.R."/>
            <person name="La Ragione R."/>
            <person name="Hildebrand F."/>
            <person name="Pallen M.J."/>
        </authorList>
    </citation>
    <scope>NUCLEOTIDE SEQUENCE</scope>
    <source>
        <strain evidence="1">ChiHcec3-6078</strain>
    </source>
</reference>
<comment type="caution">
    <text evidence="1">The sequence shown here is derived from an EMBL/GenBank/DDBJ whole genome shotgun (WGS) entry which is preliminary data.</text>
</comment>
<organism evidence="1 2">
    <name type="scientific">Candidatus Allocopromorpha excrementigallinarum</name>
    <dbReference type="NCBI Taxonomy" id="2840742"/>
    <lineage>
        <taxon>Bacteria</taxon>
        <taxon>Bacillati</taxon>
        <taxon>Bacillota</taxon>
        <taxon>Clostridia</taxon>
        <taxon>Eubacteriales</taxon>
        <taxon>Eubacteriaceae</taxon>
        <taxon>Eubacteriaceae incertae sedis</taxon>
        <taxon>Candidatus Allocopromorpha</taxon>
    </lineage>
</organism>
<evidence type="ECO:0000313" key="2">
    <source>
        <dbReference type="Proteomes" id="UP000824090"/>
    </source>
</evidence>
<gene>
    <name evidence="1" type="ORF">IAC50_00105</name>
</gene>
<dbReference type="Gene3D" id="3.30.2010.20">
    <property type="match status" value="1"/>
</dbReference>